<feature type="transmembrane region" description="Helical" evidence="1">
    <location>
        <begin position="20"/>
        <end position="41"/>
    </location>
</feature>
<evidence type="ECO:0008006" key="4">
    <source>
        <dbReference type="Google" id="ProtNLM"/>
    </source>
</evidence>
<reference evidence="2" key="1">
    <citation type="submission" date="2022-04" db="EMBL/GenBank/DDBJ databases">
        <title>Alcanivorax sp. CY1518 draft genome sequence.</title>
        <authorList>
            <person name="Zhao G."/>
            <person name="An M."/>
        </authorList>
    </citation>
    <scope>NUCLEOTIDE SEQUENCE</scope>
    <source>
        <strain evidence="2">CY1518</strain>
    </source>
</reference>
<sequence>MIRMVVCDDRLGKKGQGVLFLPVGLACCGYQVYWGLMTIFSDELLGFESVNVFFIWLLLIFVTVFFIYLLAGGVVLLINSLGAVQSVFEDKRKRFFLRTYWGKEIELHPPEKISIERIKREPFLKMMTLLSKENSNWKVSINGKGAFFLNGDISGSKEFVGRLQSLTEINTRSSMEG</sequence>
<accession>A0ABT0E4J3</accession>
<keyword evidence="3" id="KW-1185">Reference proteome</keyword>
<organism evidence="2 3">
    <name type="scientific">Alcanivorax quisquiliarum</name>
    <dbReference type="NCBI Taxonomy" id="2933565"/>
    <lineage>
        <taxon>Bacteria</taxon>
        <taxon>Pseudomonadati</taxon>
        <taxon>Pseudomonadota</taxon>
        <taxon>Gammaproteobacteria</taxon>
        <taxon>Oceanospirillales</taxon>
        <taxon>Alcanivoracaceae</taxon>
        <taxon>Alcanivorax</taxon>
    </lineage>
</organism>
<dbReference type="RefSeq" id="WP_246948427.1">
    <property type="nucleotide sequence ID" value="NZ_JALKII010000002.1"/>
</dbReference>
<comment type="caution">
    <text evidence="2">The sequence shown here is derived from an EMBL/GenBank/DDBJ whole genome shotgun (WGS) entry which is preliminary data.</text>
</comment>
<keyword evidence="1" id="KW-1133">Transmembrane helix</keyword>
<gene>
    <name evidence="2" type="ORF">MU846_03375</name>
</gene>
<evidence type="ECO:0000256" key="1">
    <source>
        <dbReference type="SAM" id="Phobius"/>
    </source>
</evidence>
<feature type="transmembrane region" description="Helical" evidence="1">
    <location>
        <begin position="53"/>
        <end position="84"/>
    </location>
</feature>
<keyword evidence="1" id="KW-0472">Membrane</keyword>
<protein>
    <recommendedName>
        <fullName evidence="4">GRAM domain-containing protein</fullName>
    </recommendedName>
</protein>
<evidence type="ECO:0000313" key="2">
    <source>
        <dbReference type="EMBL" id="MCK0536738.1"/>
    </source>
</evidence>
<dbReference type="PROSITE" id="PS51257">
    <property type="entry name" value="PROKAR_LIPOPROTEIN"/>
    <property type="match status" value="1"/>
</dbReference>
<proteinExistence type="predicted"/>
<evidence type="ECO:0000313" key="3">
    <source>
        <dbReference type="Proteomes" id="UP001165524"/>
    </source>
</evidence>
<dbReference type="Proteomes" id="UP001165524">
    <property type="component" value="Unassembled WGS sequence"/>
</dbReference>
<keyword evidence="1" id="KW-0812">Transmembrane</keyword>
<name>A0ABT0E4J3_9GAMM</name>
<dbReference type="EMBL" id="JALKII010000002">
    <property type="protein sequence ID" value="MCK0536738.1"/>
    <property type="molecule type" value="Genomic_DNA"/>
</dbReference>